<dbReference type="InterPro" id="IPR029055">
    <property type="entry name" value="Ntn_hydrolases_N"/>
</dbReference>
<organism evidence="10 11">
    <name type="scientific">Desulfoluna spongiiphila</name>
    <dbReference type="NCBI Taxonomy" id="419481"/>
    <lineage>
        <taxon>Bacteria</taxon>
        <taxon>Pseudomonadati</taxon>
        <taxon>Thermodesulfobacteriota</taxon>
        <taxon>Desulfobacteria</taxon>
        <taxon>Desulfobacterales</taxon>
        <taxon>Desulfolunaceae</taxon>
        <taxon>Desulfoluna</taxon>
    </lineage>
</organism>
<protein>
    <recommendedName>
        <fullName evidence="3">Glutamine--fructose-6-phosphate aminotransferase [isomerizing]</fullName>
        <ecNumber evidence="2">2.6.1.16</ecNumber>
    </recommendedName>
</protein>
<dbReference type="OrthoDB" id="9761808at2"/>
<evidence type="ECO:0000256" key="1">
    <source>
        <dbReference type="ARBA" id="ARBA00001031"/>
    </source>
</evidence>
<dbReference type="GO" id="GO:0097367">
    <property type="term" value="F:carbohydrate derivative binding"/>
    <property type="evidence" value="ECO:0007669"/>
    <property type="project" value="InterPro"/>
</dbReference>
<dbReference type="GO" id="GO:0006002">
    <property type="term" value="P:fructose 6-phosphate metabolic process"/>
    <property type="evidence" value="ECO:0007669"/>
    <property type="project" value="TreeGrafter"/>
</dbReference>
<gene>
    <name evidence="10" type="ORF">SAMN05216233_11264</name>
</gene>
<evidence type="ECO:0000256" key="6">
    <source>
        <dbReference type="ARBA" id="ARBA00022737"/>
    </source>
</evidence>
<reference evidence="10 11" key="1">
    <citation type="submission" date="2016-10" db="EMBL/GenBank/DDBJ databases">
        <authorList>
            <person name="de Groot N.N."/>
        </authorList>
    </citation>
    <scope>NUCLEOTIDE SEQUENCE [LARGE SCALE GENOMIC DNA]</scope>
    <source>
        <strain evidence="10 11">AA1</strain>
    </source>
</reference>
<dbReference type="PROSITE" id="PS51278">
    <property type="entry name" value="GATASE_TYPE_2"/>
    <property type="match status" value="1"/>
</dbReference>
<proteinExistence type="predicted"/>
<evidence type="ECO:0000256" key="5">
    <source>
        <dbReference type="ARBA" id="ARBA00022679"/>
    </source>
</evidence>
<evidence type="ECO:0000313" key="11">
    <source>
        <dbReference type="Proteomes" id="UP000198870"/>
    </source>
</evidence>
<accession>A0A1G5H221</accession>
<feature type="domain" description="Glutamine amidotransferase type-2" evidence="8">
    <location>
        <begin position="46"/>
        <end position="486"/>
    </location>
</feature>
<dbReference type="Proteomes" id="UP000198870">
    <property type="component" value="Unassembled WGS sequence"/>
</dbReference>
<dbReference type="Gene3D" id="3.60.20.10">
    <property type="entry name" value="Glutamine Phosphoribosylpyrophosphate, subunit 1, domain 1"/>
    <property type="match status" value="1"/>
</dbReference>
<dbReference type="PANTHER" id="PTHR10937">
    <property type="entry name" value="GLUCOSAMINE--FRUCTOSE-6-PHOSPHATE AMINOTRANSFERASE, ISOMERIZING"/>
    <property type="match status" value="1"/>
</dbReference>
<dbReference type="GO" id="GO:0004360">
    <property type="term" value="F:glutamine-fructose-6-phosphate transaminase (isomerizing) activity"/>
    <property type="evidence" value="ECO:0007669"/>
    <property type="project" value="UniProtKB-EC"/>
</dbReference>
<dbReference type="InterPro" id="IPR017932">
    <property type="entry name" value="GATase_2_dom"/>
</dbReference>
<dbReference type="EC" id="2.6.1.16" evidence="2"/>
<keyword evidence="11" id="KW-1185">Reference proteome</keyword>
<dbReference type="Pfam" id="PF13522">
    <property type="entry name" value="GATase_6"/>
    <property type="match status" value="1"/>
</dbReference>
<dbReference type="PANTHER" id="PTHR10937:SF0">
    <property type="entry name" value="GLUTAMINE--FRUCTOSE-6-PHOSPHATE TRANSAMINASE (ISOMERIZING)"/>
    <property type="match status" value="1"/>
</dbReference>
<comment type="catalytic activity">
    <reaction evidence="1">
        <text>D-fructose 6-phosphate + L-glutamine = D-glucosamine 6-phosphate + L-glutamate</text>
        <dbReference type="Rhea" id="RHEA:13237"/>
        <dbReference type="ChEBI" id="CHEBI:29985"/>
        <dbReference type="ChEBI" id="CHEBI:58359"/>
        <dbReference type="ChEBI" id="CHEBI:58725"/>
        <dbReference type="ChEBI" id="CHEBI:61527"/>
        <dbReference type="EC" id="2.6.1.16"/>
    </reaction>
</comment>
<keyword evidence="5 10" id="KW-0808">Transferase</keyword>
<dbReference type="Gene3D" id="3.40.50.10490">
    <property type="entry name" value="Glucose-6-phosphate isomerase like protein, domain 1"/>
    <property type="match status" value="2"/>
</dbReference>
<dbReference type="InterPro" id="IPR035466">
    <property type="entry name" value="GlmS/AgaS_SIS"/>
</dbReference>
<dbReference type="GO" id="GO:0006047">
    <property type="term" value="P:UDP-N-acetylglucosamine metabolic process"/>
    <property type="evidence" value="ECO:0007669"/>
    <property type="project" value="TreeGrafter"/>
</dbReference>
<evidence type="ECO:0000259" key="8">
    <source>
        <dbReference type="PROSITE" id="PS51278"/>
    </source>
</evidence>
<evidence type="ECO:0000256" key="2">
    <source>
        <dbReference type="ARBA" id="ARBA00012916"/>
    </source>
</evidence>
<evidence type="ECO:0000313" key="10">
    <source>
        <dbReference type="EMBL" id="SCY57711.1"/>
    </source>
</evidence>
<dbReference type="EMBL" id="FMUX01000012">
    <property type="protein sequence ID" value="SCY57711.1"/>
    <property type="molecule type" value="Genomic_DNA"/>
</dbReference>
<dbReference type="SUPFAM" id="SSF53697">
    <property type="entry name" value="SIS domain"/>
    <property type="match status" value="1"/>
</dbReference>
<sequence>MKRTFATPWTTLRSLLNAPICFGRRPQEHTGHAWVLFPYAPTTLHCGLAGLVSFERGPSDAPMPSLQDAVAALSGQGLAAVIEAKGELTTDYLGGRQQVAELYREACRFKEDHLFSQLLRDQDHLEALTRTAASIRELLGREEAAFADQAGFLSPADTDAVSEALESLRDISWSLTEETLTNVRSVRDLAGAELIQSGNGWVVPYKKINTTLNAINRLEVRGRDSAGISVMFTFPEGTWTKLKAFLQAEGLEETLNERSTGDTLLNNTVAVEEGGATTSIAFVYKRAAEIGSLGDNVDFLRRQIRNDLLLKVAATFRRSDFTVSSHTRWASVGAITDANCHPVDNQNTDGRIPRSGIIHVSLNGDIDNHVSLKGEYEDRFDTLQKEITTDTKVIPMQVEVYLKAGHDIEEAFRLAVNDFQGSHAITMQTDLAPGKLFLAQKGSGQALFVGIAEDHYIAVSEVYGFVEETSRYIKLNGEKTITGKNGEPVSGQIVILDGTRARLEGAEAGIRSYHYDGTEVPVTVESVMETEITSRDIDRQDFPHYFLKEISEAPASVEKTMQNRWKIDGDKELCRTMLGNRSIPDDTIARIKDGSIKRVFLVGQGTAGIAAQAIAHLFTHYLGDPAIQVCPLKASELSGFMMGDGDGDTMADALVIAISQSGTTTDTNLAVDMVKAKGAATLAIVNRRDSDLTFKVDGVVYTSSGRDIEMSVASTKAFYSQIVAGALIGLHLASETKKRDARFISEEIRELLALPPKMRKVLGMTEAIKESAFTHAVSRTYWASVGSGANKASADEIRIKLSELCYKTISSDFVEDKKHIDLSSEPLIIVCAAGTRESVLGDIIKDTAIFHAHKAIPIVIASEGEERFNDYAATIFHVPQISEHLAPVLNTLAGHIWGYYAALAINEGSRVIYEHRKGLQKVISSFEAKGMNLYEIILEKAFREKVTTVYKEFRTSRRKGKLPPILGFNTASDITLLLKYLAGKLPSADFELDFDCKGTPSNMLDKLFGCFANAINAMARPVDAIKHQAKTVTVGTSRITETFEGILFDTLKHRGVTLPQLTSTNVLVLKNLQGVISGIKGTLLYRIDGLNLLGEATPGTTISLVDKDGIFANTTSRVESDPRLKGTKSIIVREGNVFIGKGNKDDKNTLIIPVLAKNANVIEFILSINVTFKEGRIPLHSKTKALGGKHERIRNIVQELGHTWDDAFLELVSIDELFGLSAEKIGEKMAASLENAE</sequence>
<dbReference type="GO" id="GO:0006487">
    <property type="term" value="P:protein N-linked glycosylation"/>
    <property type="evidence" value="ECO:0007669"/>
    <property type="project" value="TreeGrafter"/>
</dbReference>
<dbReference type="CDD" id="cd05008">
    <property type="entry name" value="SIS_GlmS_GlmD_1"/>
    <property type="match status" value="1"/>
</dbReference>
<evidence type="ECO:0000259" key="9">
    <source>
        <dbReference type="PROSITE" id="PS51464"/>
    </source>
</evidence>
<dbReference type="STRING" id="419481.SAMN05216233_11264"/>
<evidence type="ECO:0000256" key="3">
    <source>
        <dbReference type="ARBA" id="ARBA00016090"/>
    </source>
</evidence>
<evidence type="ECO:0000256" key="4">
    <source>
        <dbReference type="ARBA" id="ARBA00022576"/>
    </source>
</evidence>
<dbReference type="SUPFAM" id="SSF56235">
    <property type="entry name" value="N-terminal nucleophile aminohydrolases (Ntn hydrolases)"/>
    <property type="match status" value="1"/>
</dbReference>
<dbReference type="Pfam" id="PF01380">
    <property type="entry name" value="SIS"/>
    <property type="match status" value="1"/>
</dbReference>
<keyword evidence="4 10" id="KW-0032">Aminotransferase</keyword>
<keyword evidence="6" id="KW-0677">Repeat</keyword>
<evidence type="ECO:0000256" key="7">
    <source>
        <dbReference type="ARBA" id="ARBA00022962"/>
    </source>
</evidence>
<dbReference type="InterPro" id="IPR001347">
    <property type="entry name" value="SIS_dom"/>
</dbReference>
<name>A0A1G5H221_9BACT</name>
<dbReference type="InterPro" id="IPR046348">
    <property type="entry name" value="SIS_dom_sf"/>
</dbReference>
<feature type="domain" description="SIS" evidence="9">
    <location>
        <begin position="587"/>
        <end position="738"/>
    </location>
</feature>
<dbReference type="RefSeq" id="WP_092211933.1">
    <property type="nucleotide sequence ID" value="NZ_FMUX01000012.1"/>
</dbReference>
<keyword evidence="7" id="KW-0315">Glutamine amidotransferase</keyword>
<dbReference type="PROSITE" id="PS51464">
    <property type="entry name" value="SIS"/>
    <property type="match status" value="1"/>
</dbReference>
<dbReference type="AlphaFoldDB" id="A0A1G5H221"/>